<name>G8PBL9_PEDCP</name>
<dbReference type="PANTHER" id="PTHR10890">
    <property type="entry name" value="CYSTEINYL-TRNA SYNTHETASE"/>
    <property type="match status" value="1"/>
</dbReference>
<evidence type="ECO:0000256" key="3">
    <source>
        <dbReference type="ARBA" id="ARBA00011245"/>
    </source>
</evidence>
<dbReference type="HAMAP" id="MF_00041">
    <property type="entry name" value="Cys_tRNA_synth"/>
    <property type="match status" value="1"/>
</dbReference>
<feature type="binding site" evidence="13">
    <location>
        <position position="28"/>
    </location>
    <ligand>
        <name>Zn(2+)</name>
        <dbReference type="ChEBI" id="CHEBI:29105"/>
    </ligand>
</feature>
<evidence type="ECO:0000256" key="13">
    <source>
        <dbReference type="HAMAP-Rule" id="MF_00041"/>
    </source>
</evidence>
<dbReference type="FunFam" id="3.40.50.620:FF:000009">
    <property type="entry name" value="Cysteine--tRNA ligase"/>
    <property type="match status" value="1"/>
</dbReference>
<dbReference type="GO" id="GO:0008270">
    <property type="term" value="F:zinc ion binding"/>
    <property type="evidence" value="ECO:0007669"/>
    <property type="project" value="UniProtKB-UniRule"/>
</dbReference>
<comment type="similarity">
    <text evidence="2 13">Belongs to the class-I aminoacyl-tRNA synthetase family.</text>
</comment>
<dbReference type="Pfam" id="PF09190">
    <property type="entry name" value="DALR_2"/>
    <property type="match status" value="1"/>
</dbReference>
<dbReference type="GO" id="GO:0004817">
    <property type="term" value="F:cysteine-tRNA ligase activity"/>
    <property type="evidence" value="ECO:0007669"/>
    <property type="project" value="UniProtKB-UniRule"/>
</dbReference>
<dbReference type="Proteomes" id="UP000005444">
    <property type="component" value="Chromosome"/>
</dbReference>
<comment type="catalytic activity">
    <reaction evidence="12 13">
        <text>tRNA(Cys) + L-cysteine + ATP = L-cysteinyl-tRNA(Cys) + AMP + diphosphate</text>
        <dbReference type="Rhea" id="RHEA:17773"/>
        <dbReference type="Rhea" id="RHEA-COMP:9661"/>
        <dbReference type="Rhea" id="RHEA-COMP:9679"/>
        <dbReference type="ChEBI" id="CHEBI:30616"/>
        <dbReference type="ChEBI" id="CHEBI:33019"/>
        <dbReference type="ChEBI" id="CHEBI:35235"/>
        <dbReference type="ChEBI" id="CHEBI:78442"/>
        <dbReference type="ChEBI" id="CHEBI:78517"/>
        <dbReference type="ChEBI" id="CHEBI:456215"/>
        <dbReference type="EC" id="6.1.1.16"/>
    </reaction>
</comment>
<keyword evidence="4 13" id="KW-0963">Cytoplasm</keyword>
<evidence type="ECO:0000256" key="4">
    <source>
        <dbReference type="ARBA" id="ARBA00022490"/>
    </source>
</evidence>
<keyword evidence="6 13" id="KW-0479">Metal-binding</keyword>
<dbReference type="STRING" id="701521.PECL_466"/>
<keyword evidence="7 13" id="KW-0547">Nucleotide-binding</keyword>
<gene>
    <name evidence="13 15" type="primary">cysS</name>
    <name evidence="15" type="ordered locus">PECL_466</name>
</gene>
<dbReference type="Gene3D" id="3.40.50.620">
    <property type="entry name" value="HUPs"/>
    <property type="match status" value="1"/>
</dbReference>
<dbReference type="SMART" id="SM00840">
    <property type="entry name" value="DALR_2"/>
    <property type="match status" value="1"/>
</dbReference>
<comment type="subunit">
    <text evidence="3 13">Monomer.</text>
</comment>
<protein>
    <recommendedName>
        <fullName evidence="13">Cysteine--tRNA ligase</fullName>
        <ecNumber evidence="13">6.1.1.16</ecNumber>
    </recommendedName>
    <alternativeName>
        <fullName evidence="13">Cysteinyl-tRNA synthetase</fullName>
        <shortName evidence="13">CysRS</shortName>
    </alternativeName>
</protein>
<dbReference type="HOGENOM" id="CLU_013528_0_1_9"/>
<feature type="binding site" evidence="13">
    <location>
        <position position="241"/>
    </location>
    <ligand>
        <name>Zn(2+)</name>
        <dbReference type="ChEBI" id="CHEBI:29105"/>
    </ligand>
</feature>
<dbReference type="InterPro" id="IPR015803">
    <property type="entry name" value="Cys-tRNA-ligase"/>
</dbReference>
<dbReference type="Pfam" id="PF01406">
    <property type="entry name" value="tRNA-synt_1e"/>
    <property type="match status" value="1"/>
</dbReference>
<evidence type="ECO:0000256" key="5">
    <source>
        <dbReference type="ARBA" id="ARBA00022598"/>
    </source>
</evidence>
<evidence type="ECO:0000256" key="12">
    <source>
        <dbReference type="ARBA" id="ARBA00047398"/>
    </source>
</evidence>
<feature type="short sequence motif" description="'KMSKS' region" evidence="13">
    <location>
        <begin position="271"/>
        <end position="275"/>
    </location>
</feature>
<dbReference type="InterPro" id="IPR032678">
    <property type="entry name" value="tRNA-synt_1_cat_dom"/>
</dbReference>
<dbReference type="InterPro" id="IPR056411">
    <property type="entry name" value="CysS_C"/>
</dbReference>
<dbReference type="InterPro" id="IPR009080">
    <property type="entry name" value="tRNAsynth_Ia_anticodon-bd"/>
</dbReference>
<dbReference type="EC" id="6.1.1.16" evidence="13"/>
<evidence type="ECO:0000256" key="1">
    <source>
        <dbReference type="ARBA" id="ARBA00004496"/>
    </source>
</evidence>
<keyword evidence="11 13" id="KW-0030">Aminoacyl-tRNA synthetase</keyword>
<dbReference type="NCBIfam" id="TIGR00435">
    <property type="entry name" value="cysS"/>
    <property type="match status" value="1"/>
</dbReference>
<dbReference type="GO" id="GO:0005524">
    <property type="term" value="F:ATP binding"/>
    <property type="evidence" value="ECO:0007669"/>
    <property type="project" value="UniProtKB-UniRule"/>
</dbReference>
<dbReference type="KEGG" id="pce:PECL_466"/>
<evidence type="ECO:0000313" key="15">
    <source>
        <dbReference type="EMBL" id="AEV94768.1"/>
    </source>
</evidence>
<dbReference type="InterPro" id="IPR024909">
    <property type="entry name" value="Cys-tRNA/MSH_ligase"/>
</dbReference>
<evidence type="ECO:0000256" key="9">
    <source>
        <dbReference type="ARBA" id="ARBA00022840"/>
    </source>
</evidence>
<dbReference type="Pfam" id="PF23493">
    <property type="entry name" value="CysS_C"/>
    <property type="match status" value="1"/>
</dbReference>
<dbReference type="PRINTS" id="PR00983">
    <property type="entry name" value="TRNASYNTHCYS"/>
</dbReference>
<dbReference type="GO" id="GO:0005829">
    <property type="term" value="C:cytosol"/>
    <property type="evidence" value="ECO:0007669"/>
    <property type="project" value="TreeGrafter"/>
</dbReference>
<dbReference type="GO" id="GO:0006423">
    <property type="term" value="P:cysteinyl-tRNA aminoacylation"/>
    <property type="evidence" value="ECO:0007669"/>
    <property type="project" value="UniProtKB-UniRule"/>
</dbReference>
<organism evidence="15 16">
    <name type="scientific">Pediococcus claussenii (strain ATCC BAA-344 / DSM 14800 / JCM 18046 / KCTC 3811 / LMG 21948 / P06)</name>
    <dbReference type="NCBI Taxonomy" id="701521"/>
    <lineage>
        <taxon>Bacteria</taxon>
        <taxon>Bacillati</taxon>
        <taxon>Bacillota</taxon>
        <taxon>Bacilli</taxon>
        <taxon>Lactobacillales</taxon>
        <taxon>Lactobacillaceae</taxon>
        <taxon>Pediococcus</taxon>
    </lineage>
</organism>
<reference evidence="15 16" key="1">
    <citation type="journal article" date="2012" name="J. Bacteriol.">
        <title>Complete Genome Sequence of the Beer Spoilage Organism Pediococcus claussenii ATCC BAA-344T.</title>
        <authorList>
            <person name="Pittet V."/>
            <person name="Abegunde T."/>
            <person name="Marfleet T."/>
            <person name="Haakensen M."/>
            <person name="Morrow K."/>
            <person name="Jayaprakash T."/>
            <person name="Schroeder K."/>
            <person name="Trost B."/>
            <person name="Byrns S."/>
            <person name="Bergsveinson J."/>
            <person name="Kusalik A."/>
            <person name="Ziola B."/>
        </authorList>
    </citation>
    <scope>NUCLEOTIDE SEQUENCE [LARGE SCALE GENOMIC DNA]</scope>
    <source>
        <strain evidence="15 16">ATCC BAA-344</strain>
    </source>
</reference>
<evidence type="ECO:0000256" key="2">
    <source>
        <dbReference type="ARBA" id="ARBA00005594"/>
    </source>
</evidence>
<evidence type="ECO:0000256" key="6">
    <source>
        <dbReference type="ARBA" id="ARBA00022723"/>
    </source>
</evidence>
<feature type="domain" description="Cysteinyl-tRNA synthetase class Ia DALR" evidence="14">
    <location>
        <begin position="356"/>
        <end position="420"/>
    </location>
</feature>
<evidence type="ECO:0000313" key="16">
    <source>
        <dbReference type="Proteomes" id="UP000005444"/>
    </source>
</evidence>
<keyword evidence="16" id="KW-1185">Reference proteome</keyword>
<feature type="binding site" evidence="13">
    <location>
        <position position="274"/>
    </location>
    <ligand>
        <name>ATP</name>
        <dbReference type="ChEBI" id="CHEBI:30616"/>
    </ligand>
</feature>
<dbReference type="EMBL" id="CP003137">
    <property type="protein sequence ID" value="AEV94768.1"/>
    <property type="molecule type" value="Genomic_DNA"/>
</dbReference>
<keyword evidence="9 13" id="KW-0067">ATP-binding</keyword>
<dbReference type="CDD" id="cd00672">
    <property type="entry name" value="CysRS_core"/>
    <property type="match status" value="1"/>
</dbReference>
<feature type="binding site" evidence="13">
    <location>
        <position position="212"/>
    </location>
    <ligand>
        <name>Zn(2+)</name>
        <dbReference type="ChEBI" id="CHEBI:29105"/>
    </ligand>
</feature>
<feature type="short sequence motif" description="'HIGH' region" evidence="13">
    <location>
        <begin position="30"/>
        <end position="40"/>
    </location>
</feature>
<dbReference type="RefSeq" id="WP_014214966.1">
    <property type="nucleotide sequence ID" value="NC_016605.1"/>
</dbReference>
<dbReference type="eggNOG" id="COG0215">
    <property type="taxonomic scope" value="Bacteria"/>
</dbReference>
<keyword evidence="8 13" id="KW-0862">Zinc</keyword>
<dbReference type="PATRIC" id="fig|701521.8.peg.442"/>
<feature type="binding site" evidence="13">
    <location>
        <position position="237"/>
    </location>
    <ligand>
        <name>Zn(2+)</name>
        <dbReference type="ChEBI" id="CHEBI:29105"/>
    </ligand>
</feature>
<dbReference type="SUPFAM" id="SSF52374">
    <property type="entry name" value="Nucleotidylyl transferase"/>
    <property type="match status" value="1"/>
</dbReference>
<dbReference type="SUPFAM" id="SSF47323">
    <property type="entry name" value="Anticodon-binding domain of a subclass of class I aminoacyl-tRNA synthetases"/>
    <property type="match status" value="1"/>
</dbReference>
<dbReference type="AlphaFoldDB" id="G8PBL9"/>
<comment type="subcellular location">
    <subcellularLocation>
        <location evidence="1 13">Cytoplasm</location>
    </subcellularLocation>
</comment>
<evidence type="ECO:0000259" key="14">
    <source>
        <dbReference type="SMART" id="SM00840"/>
    </source>
</evidence>
<keyword evidence="10 13" id="KW-0648">Protein biosynthesis</keyword>
<evidence type="ECO:0000256" key="10">
    <source>
        <dbReference type="ARBA" id="ARBA00022917"/>
    </source>
</evidence>
<evidence type="ECO:0000256" key="8">
    <source>
        <dbReference type="ARBA" id="ARBA00022833"/>
    </source>
</evidence>
<accession>G8PBL9</accession>
<sequence length="470" mass="54012">MIRLYNTMTRQKEDFKPLVNNQVSMYVCGPTVYNYIHIGNARSIIAFDTIRRYFEYSGYDVKFVSNFTDVDDKMINTAKKENITVPELANRFINAFREDTRAVNVEPATINPRATEHIPEIIKFIETLIANGYAYEVDGDVYYRARKFKNYGQLSHQNIDELEQGASQHIDDEETERKEDPIDFALWKAQKSDEISWESPWGAGRPGWHIECSVMSTKYLGNTFDIHGGGEDLQFPHHENEIAQSIAATGEQFARYWMHNGFVTVGDENEKMSKSLGNFVTVHDLVKKVNPDVLRFFMATTQYRKPIQYTQSNLDEAQNNLDKIQNAFVNISYRLKDANGKEDYEVAKSAGNLVTDFKAAMDDDFNTQNGITVVYEFVKLINVLSEADQVNGDQLKELIKQFVSMVAVFGIDLKNNEIDDADIEKLIQRRNQARADRDFATSDQLRDELQELGIVLEDTAKGTRWKRNND</sequence>
<dbReference type="PANTHER" id="PTHR10890:SF3">
    <property type="entry name" value="CYSTEINE--TRNA LIGASE, CYTOPLASMIC"/>
    <property type="match status" value="1"/>
</dbReference>
<dbReference type="Gene3D" id="1.20.120.1910">
    <property type="entry name" value="Cysteine-tRNA ligase, C-terminal anti-codon recognition domain"/>
    <property type="match status" value="1"/>
</dbReference>
<keyword evidence="5 13" id="KW-0436">Ligase</keyword>
<dbReference type="InterPro" id="IPR015273">
    <property type="entry name" value="Cys-tRNA-synt_Ia_DALR"/>
</dbReference>
<proteinExistence type="inferred from homology"/>
<dbReference type="InterPro" id="IPR014729">
    <property type="entry name" value="Rossmann-like_a/b/a_fold"/>
</dbReference>
<evidence type="ECO:0000256" key="11">
    <source>
        <dbReference type="ARBA" id="ARBA00023146"/>
    </source>
</evidence>
<comment type="cofactor">
    <cofactor evidence="13">
        <name>Zn(2+)</name>
        <dbReference type="ChEBI" id="CHEBI:29105"/>
    </cofactor>
    <text evidence="13">Binds 1 zinc ion per subunit.</text>
</comment>
<evidence type="ECO:0000256" key="7">
    <source>
        <dbReference type="ARBA" id="ARBA00022741"/>
    </source>
</evidence>